<keyword evidence="2 4" id="KW-0479">Metal-binding</keyword>
<dbReference type="SUPFAM" id="SSF53056">
    <property type="entry name" value="beta-carbonic anhydrase, cab"/>
    <property type="match status" value="1"/>
</dbReference>
<feature type="binding site" evidence="4">
    <location>
        <position position="99"/>
    </location>
    <ligand>
        <name>Zn(2+)</name>
        <dbReference type="ChEBI" id="CHEBI:29105"/>
    </ligand>
</feature>
<gene>
    <name evidence="6" type="ORF">ASPWEDRAFT_177937</name>
</gene>
<organism evidence="6 7">
    <name type="scientific">Aspergillus wentii DTO 134E9</name>
    <dbReference type="NCBI Taxonomy" id="1073089"/>
    <lineage>
        <taxon>Eukaryota</taxon>
        <taxon>Fungi</taxon>
        <taxon>Dikarya</taxon>
        <taxon>Ascomycota</taxon>
        <taxon>Pezizomycotina</taxon>
        <taxon>Eurotiomycetes</taxon>
        <taxon>Eurotiomycetidae</taxon>
        <taxon>Eurotiales</taxon>
        <taxon>Aspergillaceae</taxon>
        <taxon>Aspergillus</taxon>
        <taxon>Aspergillus subgen. Cremei</taxon>
    </lineage>
</organism>
<protein>
    <recommendedName>
        <fullName evidence="8">Carbonic anhydrase</fullName>
    </recommendedName>
</protein>
<dbReference type="AlphaFoldDB" id="A0A1L9RYI8"/>
<evidence type="ECO:0000256" key="4">
    <source>
        <dbReference type="PIRSR" id="PIRSR601765-1"/>
    </source>
</evidence>
<keyword evidence="3 4" id="KW-0862">Zinc</keyword>
<dbReference type="InterPro" id="IPR036874">
    <property type="entry name" value="Carbonic_anhydrase_sf"/>
</dbReference>
<reference evidence="7" key="1">
    <citation type="journal article" date="2017" name="Genome Biol.">
        <title>Comparative genomics reveals high biological diversity and specific adaptations in the industrially and medically important fungal genus Aspergillus.</title>
        <authorList>
            <person name="de Vries R.P."/>
            <person name="Riley R."/>
            <person name="Wiebenga A."/>
            <person name="Aguilar-Osorio G."/>
            <person name="Amillis S."/>
            <person name="Uchima C.A."/>
            <person name="Anderluh G."/>
            <person name="Asadollahi M."/>
            <person name="Askin M."/>
            <person name="Barry K."/>
            <person name="Battaglia E."/>
            <person name="Bayram O."/>
            <person name="Benocci T."/>
            <person name="Braus-Stromeyer S.A."/>
            <person name="Caldana C."/>
            <person name="Canovas D."/>
            <person name="Cerqueira G.C."/>
            <person name="Chen F."/>
            <person name="Chen W."/>
            <person name="Choi C."/>
            <person name="Clum A."/>
            <person name="Dos Santos R.A."/>
            <person name="Damasio A.R."/>
            <person name="Diallinas G."/>
            <person name="Emri T."/>
            <person name="Fekete E."/>
            <person name="Flipphi M."/>
            <person name="Freyberg S."/>
            <person name="Gallo A."/>
            <person name="Gournas C."/>
            <person name="Habgood R."/>
            <person name="Hainaut M."/>
            <person name="Harispe M.L."/>
            <person name="Henrissat B."/>
            <person name="Hilden K.S."/>
            <person name="Hope R."/>
            <person name="Hossain A."/>
            <person name="Karabika E."/>
            <person name="Karaffa L."/>
            <person name="Karanyi Z."/>
            <person name="Krasevec N."/>
            <person name="Kuo A."/>
            <person name="Kusch H."/>
            <person name="LaButti K."/>
            <person name="Lagendijk E.L."/>
            <person name="Lapidus A."/>
            <person name="Levasseur A."/>
            <person name="Lindquist E."/>
            <person name="Lipzen A."/>
            <person name="Logrieco A.F."/>
            <person name="MacCabe A."/>
            <person name="Maekelae M.R."/>
            <person name="Malavazi I."/>
            <person name="Melin P."/>
            <person name="Meyer V."/>
            <person name="Mielnichuk N."/>
            <person name="Miskei M."/>
            <person name="Molnar A.P."/>
            <person name="Mule G."/>
            <person name="Ngan C.Y."/>
            <person name="Orejas M."/>
            <person name="Orosz E."/>
            <person name="Ouedraogo J.P."/>
            <person name="Overkamp K.M."/>
            <person name="Park H.-S."/>
            <person name="Perrone G."/>
            <person name="Piumi F."/>
            <person name="Punt P.J."/>
            <person name="Ram A.F."/>
            <person name="Ramon A."/>
            <person name="Rauscher S."/>
            <person name="Record E."/>
            <person name="Riano-Pachon D.M."/>
            <person name="Robert V."/>
            <person name="Roehrig J."/>
            <person name="Ruller R."/>
            <person name="Salamov A."/>
            <person name="Salih N.S."/>
            <person name="Samson R.A."/>
            <person name="Sandor E."/>
            <person name="Sanguinetti M."/>
            <person name="Schuetze T."/>
            <person name="Sepcic K."/>
            <person name="Shelest E."/>
            <person name="Sherlock G."/>
            <person name="Sophianopoulou V."/>
            <person name="Squina F.M."/>
            <person name="Sun H."/>
            <person name="Susca A."/>
            <person name="Todd R.B."/>
            <person name="Tsang A."/>
            <person name="Unkles S.E."/>
            <person name="van de Wiele N."/>
            <person name="van Rossen-Uffink D."/>
            <person name="Oliveira J.V."/>
            <person name="Vesth T.C."/>
            <person name="Visser J."/>
            <person name="Yu J.-H."/>
            <person name="Zhou M."/>
            <person name="Andersen M.R."/>
            <person name="Archer D.B."/>
            <person name="Baker S.E."/>
            <person name="Benoit I."/>
            <person name="Brakhage A.A."/>
            <person name="Braus G.H."/>
            <person name="Fischer R."/>
            <person name="Frisvad J.C."/>
            <person name="Goldman G.H."/>
            <person name="Houbraken J."/>
            <person name="Oakley B."/>
            <person name="Pocsi I."/>
            <person name="Scazzocchio C."/>
            <person name="Seiboth B."/>
            <person name="vanKuyk P.A."/>
            <person name="Wortman J."/>
            <person name="Dyer P.S."/>
            <person name="Grigoriev I.V."/>
        </authorList>
    </citation>
    <scope>NUCLEOTIDE SEQUENCE [LARGE SCALE GENOMIC DNA]</scope>
    <source>
        <strain evidence="7">DTO 134E9</strain>
    </source>
</reference>
<evidence type="ECO:0000256" key="2">
    <source>
        <dbReference type="ARBA" id="ARBA00022723"/>
    </source>
</evidence>
<comment type="similarity">
    <text evidence="1">Belongs to the beta-class carbonic anhydrase family.</text>
</comment>
<name>A0A1L9RYI8_ASPWE</name>
<evidence type="ECO:0000313" key="6">
    <source>
        <dbReference type="EMBL" id="OJJ40030.1"/>
    </source>
</evidence>
<accession>A0A1L9RYI8</accession>
<keyword evidence="7" id="KW-1185">Reference proteome</keyword>
<feature type="binding site" evidence="4">
    <location>
        <position position="102"/>
    </location>
    <ligand>
        <name>Zn(2+)</name>
        <dbReference type="ChEBI" id="CHEBI:29105"/>
    </ligand>
</feature>
<dbReference type="GO" id="GO:0008270">
    <property type="term" value="F:zinc ion binding"/>
    <property type="evidence" value="ECO:0007669"/>
    <property type="project" value="InterPro"/>
</dbReference>
<dbReference type="RefSeq" id="XP_040693706.1">
    <property type="nucleotide sequence ID" value="XM_040831748.1"/>
</dbReference>
<evidence type="ECO:0000256" key="1">
    <source>
        <dbReference type="ARBA" id="ARBA00006217"/>
    </source>
</evidence>
<evidence type="ECO:0000313" key="7">
    <source>
        <dbReference type="Proteomes" id="UP000184383"/>
    </source>
</evidence>
<feature type="binding site" evidence="4">
    <location>
        <position position="42"/>
    </location>
    <ligand>
        <name>Zn(2+)</name>
        <dbReference type="ChEBI" id="CHEBI:29105"/>
    </ligand>
</feature>
<dbReference type="Proteomes" id="UP000184383">
    <property type="component" value="Unassembled WGS sequence"/>
</dbReference>
<dbReference type="GeneID" id="63747596"/>
<comment type="cofactor">
    <cofactor evidence="4">
        <name>Zn(2+)</name>
        <dbReference type="ChEBI" id="CHEBI:29105"/>
    </cofactor>
    <text evidence="4">Binds 1 zinc ion per subunit.</text>
</comment>
<dbReference type="PANTHER" id="PTHR43175:SF3">
    <property type="entry name" value="CARBON DISULFIDE HYDROLASE"/>
    <property type="match status" value="1"/>
</dbReference>
<dbReference type="SMART" id="SM00947">
    <property type="entry name" value="Pro_CA"/>
    <property type="match status" value="1"/>
</dbReference>
<dbReference type="GO" id="GO:0004089">
    <property type="term" value="F:carbonate dehydratase activity"/>
    <property type="evidence" value="ECO:0007669"/>
    <property type="project" value="InterPro"/>
</dbReference>
<sequence>MSQIDTLLDQNKEYVPTHQSPPPITGPEGARVPSPQTIIITCADPRVVPERFLRLEMPNTTSPTYPVVRVIGGRANRATVDILGLEALFGLDHIMIIHHTDCGLMHTTDEEIRTGLKPKFPGHQNLEGMKFGEIKDLKQSVVDDMNFLRRSPLIRKDIDIRGFIYGIEDGTLNEVTA</sequence>
<dbReference type="EMBL" id="KV878209">
    <property type="protein sequence ID" value="OJJ40030.1"/>
    <property type="molecule type" value="Genomic_DNA"/>
</dbReference>
<feature type="binding site" evidence="4">
    <location>
        <position position="44"/>
    </location>
    <ligand>
        <name>Zn(2+)</name>
        <dbReference type="ChEBI" id="CHEBI:29105"/>
    </ligand>
</feature>
<evidence type="ECO:0008006" key="8">
    <source>
        <dbReference type="Google" id="ProtNLM"/>
    </source>
</evidence>
<dbReference type="STRING" id="1073089.A0A1L9RYI8"/>
<dbReference type="OrthoDB" id="10248475at2759"/>
<dbReference type="InterPro" id="IPR001765">
    <property type="entry name" value="Carbonic_anhydrase"/>
</dbReference>
<dbReference type="Gene3D" id="3.40.1050.10">
    <property type="entry name" value="Carbonic anhydrase"/>
    <property type="match status" value="1"/>
</dbReference>
<feature type="region of interest" description="Disordered" evidence="5">
    <location>
        <begin position="1"/>
        <end position="33"/>
    </location>
</feature>
<dbReference type="VEuPathDB" id="FungiDB:ASPWEDRAFT_177937"/>
<proteinExistence type="inferred from homology"/>
<dbReference type="PANTHER" id="PTHR43175">
    <property type="entry name" value="CARBONIC ANHYDRASE"/>
    <property type="match status" value="1"/>
</dbReference>
<evidence type="ECO:0000256" key="3">
    <source>
        <dbReference type="ARBA" id="ARBA00022833"/>
    </source>
</evidence>
<evidence type="ECO:0000256" key="5">
    <source>
        <dbReference type="SAM" id="MobiDB-lite"/>
    </source>
</evidence>